<dbReference type="SUPFAM" id="SSF47473">
    <property type="entry name" value="EF-hand"/>
    <property type="match status" value="3"/>
</dbReference>
<feature type="domain" description="EF-hand" evidence="4">
    <location>
        <begin position="354"/>
        <end position="389"/>
    </location>
</feature>
<feature type="domain" description="EF-hand" evidence="4">
    <location>
        <begin position="8"/>
        <end position="43"/>
    </location>
</feature>
<dbReference type="FunFam" id="1.10.238.10:FF:000527">
    <property type="entry name" value="Calmodulin-3"/>
    <property type="match status" value="1"/>
</dbReference>
<dbReference type="KEGG" id="cvn:111129453"/>
<dbReference type="SMART" id="SM00054">
    <property type="entry name" value="EFh"/>
    <property type="match status" value="10"/>
</dbReference>
<dbReference type="InterPro" id="IPR050230">
    <property type="entry name" value="CALM/Myosin/TropC-like"/>
</dbReference>
<feature type="domain" description="EF-hand" evidence="4">
    <location>
        <begin position="390"/>
        <end position="425"/>
    </location>
</feature>
<feature type="domain" description="EF-hand" evidence="4">
    <location>
        <begin position="225"/>
        <end position="260"/>
    </location>
</feature>
<dbReference type="Proteomes" id="UP000694844">
    <property type="component" value="Chromosome 4"/>
</dbReference>
<organism evidence="5 6">
    <name type="scientific">Crassostrea virginica</name>
    <name type="common">Eastern oyster</name>
    <dbReference type="NCBI Taxonomy" id="6565"/>
    <lineage>
        <taxon>Eukaryota</taxon>
        <taxon>Metazoa</taxon>
        <taxon>Spiralia</taxon>
        <taxon>Lophotrochozoa</taxon>
        <taxon>Mollusca</taxon>
        <taxon>Bivalvia</taxon>
        <taxon>Autobranchia</taxon>
        <taxon>Pteriomorphia</taxon>
        <taxon>Ostreida</taxon>
        <taxon>Ostreoidea</taxon>
        <taxon>Ostreidae</taxon>
        <taxon>Crassostrea</taxon>
    </lineage>
</organism>
<dbReference type="FunFam" id="1.10.238.10:FF:000178">
    <property type="entry name" value="Calmodulin-2 A"/>
    <property type="match status" value="1"/>
</dbReference>
<reference evidence="6" key="1">
    <citation type="submission" date="2025-08" db="UniProtKB">
        <authorList>
            <consortium name="RefSeq"/>
        </authorList>
    </citation>
    <scope>IDENTIFICATION</scope>
    <source>
        <tissue evidence="6">Whole sample</tissue>
    </source>
</reference>
<evidence type="ECO:0000313" key="5">
    <source>
        <dbReference type="Proteomes" id="UP000694844"/>
    </source>
</evidence>
<feature type="domain" description="EF-hand" evidence="4">
    <location>
        <begin position="188"/>
        <end position="223"/>
    </location>
</feature>
<dbReference type="GeneID" id="111129453"/>
<dbReference type="InterPro" id="IPR018247">
    <property type="entry name" value="EF_Hand_1_Ca_BS"/>
</dbReference>
<feature type="domain" description="EF-hand" evidence="4">
    <location>
        <begin position="317"/>
        <end position="352"/>
    </location>
</feature>
<dbReference type="CDD" id="cd00051">
    <property type="entry name" value="EFh"/>
    <property type="match status" value="4"/>
</dbReference>
<feature type="domain" description="EF-hand" evidence="4">
    <location>
        <begin position="261"/>
        <end position="296"/>
    </location>
</feature>
<dbReference type="FunFam" id="1.10.238.10:FF:000001">
    <property type="entry name" value="Calmodulin 1"/>
    <property type="match status" value="1"/>
</dbReference>
<dbReference type="GO" id="GO:0005509">
    <property type="term" value="F:calcium ion binding"/>
    <property type="evidence" value="ECO:0007669"/>
    <property type="project" value="InterPro"/>
</dbReference>
<dbReference type="PANTHER" id="PTHR23048:SF0">
    <property type="entry name" value="CALMODULIN LIKE 3"/>
    <property type="match status" value="1"/>
</dbReference>
<dbReference type="InterPro" id="IPR002048">
    <property type="entry name" value="EF_hand_dom"/>
</dbReference>
<feature type="domain" description="EF-hand" evidence="4">
    <location>
        <begin position="81"/>
        <end position="116"/>
    </location>
</feature>
<accession>A0A8B8DTI8</accession>
<feature type="domain" description="EF-hand" evidence="4">
    <location>
        <begin position="152"/>
        <end position="187"/>
    </location>
</feature>
<dbReference type="InterPro" id="IPR011992">
    <property type="entry name" value="EF-hand-dom_pair"/>
</dbReference>
<keyword evidence="2" id="KW-0106">Calcium</keyword>
<evidence type="ECO:0000256" key="3">
    <source>
        <dbReference type="ARBA" id="ARBA00023179"/>
    </source>
</evidence>
<keyword evidence="3" id="KW-0514">Muscle protein</keyword>
<feature type="domain" description="EF-hand" evidence="4">
    <location>
        <begin position="44"/>
        <end position="79"/>
    </location>
</feature>
<evidence type="ECO:0000256" key="2">
    <source>
        <dbReference type="ARBA" id="ARBA00022837"/>
    </source>
</evidence>
<dbReference type="PROSITE" id="PS00018">
    <property type="entry name" value="EF_HAND_1"/>
    <property type="match status" value="6"/>
</dbReference>
<keyword evidence="1" id="KW-0677">Repeat</keyword>
<proteinExistence type="predicted"/>
<evidence type="ECO:0000313" key="6">
    <source>
        <dbReference type="RefSeq" id="XP_022331552.1"/>
    </source>
</evidence>
<gene>
    <name evidence="6" type="primary">LOC111129453</name>
</gene>
<dbReference type="GO" id="GO:0016460">
    <property type="term" value="C:myosin II complex"/>
    <property type="evidence" value="ECO:0007669"/>
    <property type="project" value="TreeGrafter"/>
</dbReference>
<dbReference type="Gene3D" id="1.10.238.10">
    <property type="entry name" value="EF-hand"/>
    <property type="match status" value="6"/>
</dbReference>
<sequence>MVEGVKSETVAMFKDAFSMFDRDGEGTILTRELGPIMCSMGYQPTEAELADMMNEVDSEGEGTIDYETFQMLMSKYVKTIETAKELMEAFQVFDRDKKGCVSSSDLRLVLQQVGEKLSTEEVEEIISSAECTPGGQIYYDENHCSASELSQEQIMEFRVAFSLFDKDNDGSINTKELGTVMRALGQNPSITELRAMVDEVDLDGNGVIDFEEFLEMIVKEMKKTDTEEELREAFRIFDRSGNGYINAKELKHGMVFLGERLSDEEVEEMMNEADSDRDGKISFEEFRALFDLINDSGSEMVDIKSLEHVLKTCGKEPSPKELKDMIRVVDPDGRGEISFEDFVKVMSRQIRHSDKEAELMEAFRAFDADKSGYISAHELRTVMTNMGEKMTEEHIDGMISEIDSDGDGKINFEEFIRLVISRKDLLLR</sequence>
<dbReference type="Pfam" id="PF13833">
    <property type="entry name" value="EF-hand_8"/>
    <property type="match status" value="1"/>
</dbReference>
<keyword evidence="5" id="KW-1185">Reference proteome</keyword>
<dbReference type="PANTHER" id="PTHR23048">
    <property type="entry name" value="MYOSIN LIGHT CHAIN 1, 3"/>
    <property type="match status" value="1"/>
</dbReference>
<evidence type="ECO:0000259" key="4">
    <source>
        <dbReference type="PROSITE" id="PS50222"/>
    </source>
</evidence>
<dbReference type="Pfam" id="PF13499">
    <property type="entry name" value="EF-hand_7"/>
    <property type="match status" value="5"/>
</dbReference>
<dbReference type="OrthoDB" id="26525at2759"/>
<dbReference type="RefSeq" id="XP_022331552.1">
    <property type="nucleotide sequence ID" value="XM_022475844.1"/>
</dbReference>
<dbReference type="AlphaFoldDB" id="A0A8B8DTI8"/>
<evidence type="ECO:0000256" key="1">
    <source>
        <dbReference type="ARBA" id="ARBA00022737"/>
    </source>
</evidence>
<name>A0A8B8DTI8_CRAVI</name>
<protein>
    <submittedName>
        <fullName evidence="6">Calmodulin-like protein 12</fullName>
    </submittedName>
</protein>
<dbReference type="PROSITE" id="PS50222">
    <property type="entry name" value="EF_HAND_2"/>
    <property type="match status" value="10"/>
</dbReference>